<name>A0A9Q0XMJ9_9SAUR</name>
<comment type="caution">
    <text evidence="2">The sequence shown here is derived from an EMBL/GenBank/DDBJ whole genome shotgun (WGS) entry which is preliminary data.</text>
</comment>
<dbReference type="InterPro" id="IPR040020">
    <property type="entry name" value="C13orf46-like"/>
</dbReference>
<dbReference type="PANTHER" id="PTHR39223">
    <property type="entry name" value="RIKEN CDNA 1700029H14 GENE"/>
    <property type="match status" value="1"/>
</dbReference>
<proteinExistence type="predicted"/>
<dbReference type="AlphaFoldDB" id="A0A9Q0XMJ9"/>
<keyword evidence="3" id="KW-1185">Reference proteome</keyword>
<evidence type="ECO:0000313" key="2">
    <source>
        <dbReference type="EMBL" id="KAJ7319758.1"/>
    </source>
</evidence>
<feature type="compositionally biased region" description="Basic and acidic residues" evidence="1">
    <location>
        <begin position="114"/>
        <end position="127"/>
    </location>
</feature>
<evidence type="ECO:0000313" key="3">
    <source>
        <dbReference type="Proteomes" id="UP001142489"/>
    </source>
</evidence>
<feature type="compositionally biased region" description="Basic and acidic residues" evidence="1">
    <location>
        <begin position="158"/>
        <end position="171"/>
    </location>
</feature>
<reference evidence="2" key="1">
    <citation type="journal article" date="2023" name="DNA Res.">
        <title>Chromosome-level genome assembly of Phrynocephalus forsythii using third-generation DNA sequencing and Hi-C analysis.</title>
        <authorList>
            <person name="Qi Y."/>
            <person name="Zhao W."/>
            <person name="Zhao Y."/>
            <person name="Niu C."/>
            <person name="Cao S."/>
            <person name="Zhang Y."/>
        </authorList>
    </citation>
    <scope>NUCLEOTIDE SEQUENCE</scope>
    <source>
        <tissue evidence="2">Muscle</tissue>
    </source>
</reference>
<feature type="region of interest" description="Disordered" evidence="1">
    <location>
        <begin position="158"/>
        <end position="184"/>
    </location>
</feature>
<accession>A0A9Q0XMJ9</accession>
<dbReference type="Proteomes" id="UP001142489">
    <property type="component" value="Unassembled WGS sequence"/>
</dbReference>
<dbReference type="OrthoDB" id="9048981at2759"/>
<sequence>MSIKLMENPKISKATTQGQKRHFRGIAFATKLFSGSHQVEETPALHKCRSVSLECHPPKPEAAGLIEEPFQEAGIFSRQEGAQPSEEDLKGLKEVKKKVYENKEDKDADNEQDQSVHVDTKETTDAKIQTEIEDIFLQIKKDLSSFVEIDLRDRFEEKTEDILTEDKKQSEKEEEPPEIGPWSSWLCCFPIWTKQKKQKEKQE</sequence>
<dbReference type="PANTHER" id="PTHR39223:SF1">
    <property type="entry name" value="RIKEN CDNA 1700029H14 GENE"/>
    <property type="match status" value="1"/>
</dbReference>
<gene>
    <name evidence="2" type="ORF">JRQ81_019269</name>
</gene>
<dbReference type="EMBL" id="JAPFRF010000010">
    <property type="protein sequence ID" value="KAJ7319758.1"/>
    <property type="molecule type" value="Genomic_DNA"/>
</dbReference>
<evidence type="ECO:0000256" key="1">
    <source>
        <dbReference type="SAM" id="MobiDB-lite"/>
    </source>
</evidence>
<protein>
    <submittedName>
        <fullName evidence="2">Uncharacterized protein</fullName>
    </submittedName>
</protein>
<organism evidence="2 3">
    <name type="scientific">Phrynocephalus forsythii</name>
    <dbReference type="NCBI Taxonomy" id="171643"/>
    <lineage>
        <taxon>Eukaryota</taxon>
        <taxon>Metazoa</taxon>
        <taxon>Chordata</taxon>
        <taxon>Craniata</taxon>
        <taxon>Vertebrata</taxon>
        <taxon>Euteleostomi</taxon>
        <taxon>Lepidosauria</taxon>
        <taxon>Squamata</taxon>
        <taxon>Bifurcata</taxon>
        <taxon>Unidentata</taxon>
        <taxon>Episquamata</taxon>
        <taxon>Toxicofera</taxon>
        <taxon>Iguania</taxon>
        <taxon>Acrodonta</taxon>
        <taxon>Agamidae</taxon>
        <taxon>Agaminae</taxon>
        <taxon>Phrynocephalus</taxon>
    </lineage>
</organism>
<feature type="region of interest" description="Disordered" evidence="1">
    <location>
        <begin position="100"/>
        <end position="127"/>
    </location>
</feature>